<evidence type="ECO:0000256" key="1">
    <source>
        <dbReference type="SAM" id="Phobius"/>
    </source>
</evidence>
<name>A0ABU2H2Y6_9ACTN</name>
<keyword evidence="1" id="KW-1133">Transmembrane helix</keyword>
<dbReference type="EMBL" id="JAVLVT010000001">
    <property type="protein sequence ID" value="MDS1269668.1"/>
    <property type="molecule type" value="Genomic_DNA"/>
</dbReference>
<evidence type="ECO:0000313" key="2">
    <source>
        <dbReference type="EMBL" id="MDS1269668.1"/>
    </source>
</evidence>
<organism evidence="2 3">
    <name type="scientific">Lipingzhangella rawalii</name>
    <dbReference type="NCBI Taxonomy" id="2055835"/>
    <lineage>
        <taxon>Bacteria</taxon>
        <taxon>Bacillati</taxon>
        <taxon>Actinomycetota</taxon>
        <taxon>Actinomycetes</taxon>
        <taxon>Streptosporangiales</taxon>
        <taxon>Nocardiopsidaceae</taxon>
        <taxon>Lipingzhangella</taxon>
    </lineage>
</organism>
<accession>A0ABU2H2Y6</accession>
<dbReference type="Proteomes" id="UP001250214">
    <property type="component" value="Unassembled WGS sequence"/>
</dbReference>
<gene>
    <name evidence="2" type="ORF">RIF23_05110</name>
</gene>
<keyword evidence="3" id="KW-1185">Reference proteome</keyword>
<feature type="transmembrane region" description="Helical" evidence="1">
    <location>
        <begin position="20"/>
        <end position="42"/>
    </location>
</feature>
<keyword evidence="1" id="KW-0812">Transmembrane</keyword>
<comment type="caution">
    <text evidence="2">The sequence shown here is derived from an EMBL/GenBank/DDBJ whole genome shotgun (WGS) entry which is preliminary data.</text>
</comment>
<evidence type="ECO:0000313" key="3">
    <source>
        <dbReference type="Proteomes" id="UP001250214"/>
    </source>
</evidence>
<reference evidence="3" key="1">
    <citation type="submission" date="2023-07" db="EMBL/GenBank/DDBJ databases">
        <title>Novel species in the genus Lipingzhangella isolated from Sambhar Salt Lake.</title>
        <authorList>
            <person name="Jiya N."/>
            <person name="Kajale S."/>
            <person name="Sharma A."/>
        </authorList>
    </citation>
    <scope>NUCLEOTIDE SEQUENCE [LARGE SCALE GENOMIC DNA]</scope>
    <source>
        <strain evidence="3">LS1_29</strain>
    </source>
</reference>
<sequence length="204" mass="22050">MAHQRSSPSPEPRAGSGVPVRIVVASAVFLTLVGVLCGGIWAQGGFAAGERLPAEPGESIDNDLFTLTAHEATLEHEESFGRVRQQVVVHGELALHDDEAVRSSTILNSLLDLELLPGGHAPDPSAELLLERRVEAGAVSLVQPRSTEDVRLVWYVPEEVETVDEIRLVVQDAEYGAGFIDDQKRWWNPDDTAAGQYVLPVAGE</sequence>
<protein>
    <submittedName>
        <fullName evidence="2">Uncharacterized protein</fullName>
    </submittedName>
</protein>
<proteinExistence type="predicted"/>
<keyword evidence="1" id="KW-0472">Membrane</keyword>